<name>A0ABP7KQN3_9ACTN</name>
<sequence length="164" mass="16915">MGDVRLTFDDGSVVRLHLAPVREEANRPMGAATVSSSTEHAPEPGGELELPDGFGTARPVSIDGRAAQTLTRGGEALTRALRPLGGVLGGIHQSFAQFAQRPDEVTVEFGVTLGSDLSLGVFSGSGEASFTVSATWNLADAAESTDTSRAAPPQPRVSDQVNGA</sequence>
<evidence type="ECO:0000313" key="4">
    <source>
        <dbReference type="Proteomes" id="UP001501563"/>
    </source>
</evidence>
<keyword evidence="4" id="KW-1185">Reference proteome</keyword>
<feature type="region of interest" description="Disordered" evidence="1">
    <location>
        <begin position="25"/>
        <end position="53"/>
    </location>
</feature>
<feature type="domain" description="Trypsin-co-occurring" evidence="2">
    <location>
        <begin position="59"/>
        <end position="137"/>
    </location>
</feature>
<evidence type="ECO:0000259" key="2">
    <source>
        <dbReference type="Pfam" id="PF19493"/>
    </source>
</evidence>
<dbReference type="EMBL" id="BAAAZA010000021">
    <property type="protein sequence ID" value="GAA3885636.1"/>
    <property type="molecule type" value="Genomic_DNA"/>
</dbReference>
<evidence type="ECO:0000256" key="1">
    <source>
        <dbReference type="SAM" id="MobiDB-lite"/>
    </source>
</evidence>
<accession>A0ABP7KQN3</accession>
<reference evidence="4" key="1">
    <citation type="journal article" date="2019" name="Int. J. Syst. Evol. Microbiol.">
        <title>The Global Catalogue of Microorganisms (GCM) 10K type strain sequencing project: providing services to taxonomists for standard genome sequencing and annotation.</title>
        <authorList>
            <consortium name="The Broad Institute Genomics Platform"/>
            <consortium name="The Broad Institute Genome Sequencing Center for Infectious Disease"/>
            <person name="Wu L."/>
            <person name="Ma J."/>
        </authorList>
    </citation>
    <scope>NUCLEOTIDE SEQUENCE [LARGE SCALE GENOMIC DNA]</scope>
    <source>
        <strain evidence="4">JCM 16578</strain>
    </source>
</reference>
<gene>
    <name evidence="3" type="ORF">GCM10022207_61210</name>
</gene>
<comment type="caution">
    <text evidence="3">The sequence shown here is derived from an EMBL/GenBank/DDBJ whole genome shotgun (WGS) entry which is preliminary data.</text>
</comment>
<dbReference type="Proteomes" id="UP001501563">
    <property type="component" value="Unassembled WGS sequence"/>
</dbReference>
<proteinExistence type="predicted"/>
<feature type="region of interest" description="Disordered" evidence="1">
    <location>
        <begin position="142"/>
        <end position="164"/>
    </location>
</feature>
<protein>
    <recommendedName>
        <fullName evidence="2">Trypsin-co-occurring domain-containing protein</fullName>
    </recommendedName>
</protein>
<evidence type="ECO:0000313" key="3">
    <source>
        <dbReference type="EMBL" id="GAA3885636.1"/>
    </source>
</evidence>
<organism evidence="3 4">
    <name type="scientific">Streptomyces lannensis</name>
    <dbReference type="NCBI Taxonomy" id="766498"/>
    <lineage>
        <taxon>Bacteria</taxon>
        <taxon>Bacillati</taxon>
        <taxon>Actinomycetota</taxon>
        <taxon>Actinomycetes</taxon>
        <taxon>Kitasatosporales</taxon>
        <taxon>Streptomycetaceae</taxon>
        <taxon>Streptomyces</taxon>
    </lineage>
</organism>
<dbReference type="NCBIfam" id="NF041216">
    <property type="entry name" value="CU044_2847_fam"/>
    <property type="match status" value="1"/>
</dbReference>
<dbReference type="Pfam" id="PF19493">
    <property type="entry name" value="Trypco1"/>
    <property type="match status" value="1"/>
</dbReference>
<dbReference type="InterPro" id="IPR045794">
    <property type="entry name" value="Trypco1"/>
</dbReference>